<accession>A0ABQ0YIB4</accession>
<dbReference type="RefSeq" id="WP_043802089.1">
    <property type="nucleotide sequence ID" value="NZ_BAAAYP010000052.1"/>
</dbReference>
<dbReference type="Proteomes" id="UP000325466">
    <property type="component" value="Unassembled WGS sequence"/>
</dbReference>
<reference evidence="3 4" key="1">
    <citation type="journal article" date="2018" name="Biodegradation">
        <title>1,4-Dioxane degradation characteristics of Rhodococcus aetherivorans JCM 14343.</title>
        <authorList>
            <person name="Inoue D."/>
            <person name="Tsunoda T."/>
            <person name="Yamamoto N."/>
            <person name="Ike M."/>
            <person name="Sei K."/>
        </authorList>
    </citation>
    <scope>NUCLEOTIDE SEQUENCE [LARGE SCALE GENOMIC DNA]</scope>
    <source>
        <strain evidence="3 4">JCM 14343</strain>
    </source>
</reference>
<proteinExistence type="predicted"/>
<evidence type="ECO:0000256" key="1">
    <source>
        <dbReference type="SAM" id="MobiDB-lite"/>
    </source>
</evidence>
<gene>
    <name evidence="3" type="ORF">RAJCM14343_1499</name>
</gene>
<evidence type="ECO:0000259" key="2">
    <source>
        <dbReference type="Pfam" id="PF19266"/>
    </source>
</evidence>
<name>A0ABQ0YIB4_9NOCA</name>
<organism evidence="3 4">
    <name type="scientific">Rhodococcus aetherivorans</name>
    <dbReference type="NCBI Taxonomy" id="191292"/>
    <lineage>
        <taxon>Bacteria</taxon>
        <taxon>Bacillati</taxon>
        <taxon>Actinomycetota</taxon>
        <taxon>Actinomycetes</taxon>
        <taxon>Mycobacteriales</taxon>
        <taxon>Nocardiaceae</taxon>
        <taxon>Rhodococcus</taxon>
    </lineage>
</organism>
<dbReference type="Pfam" id="PF19266">
    <property type="entry name" value="CIS_tube"/>
    <property type="match status" value="1"/>
</dbReference>
<feature type="compositionally biased region" description="Low complexity" evidence="1">
    <location>
        <begin position="166"/>
        <end position="175"/>
    </location>
</feature>
<evidence type="ECO:0000313" key="3">
    <source>
        <dbReference type="EMBL" id="GES36248.1"/>
    </source>
</evidence>
<feature type="region of interest" description="Disordered" evidence="1">
    <location>
        <begin position="154"/>
        <end position="196"/>
    </location>
</feature>
<protein>
    <recommendedName>
        <fullName evidence="2">Contractile injection system tube protein N-terminal domain-containing protein</fullName>
    </recommendedName>
</protein>
<feature type="domain" description="Contractile injection system tube protein N-terminal" evidence="2">
    <location>
        <begin position="23"/>
        <end position="155"/>
    </location>
</feature>
<keyword evidence="4" id="KW-1185">Reference proteome</keyword>
<dbReference type="EMBL" id="BLAH01000053">
    <property type="protein sequence ID" value="GES36248.1"/>
    <property type="molecule type" value="Genomic_DNA"/>
</dbReference>
<sequence length="236" mass="25370">MPEPAPLAKAKLIQIELGDGDAESRETNPNTTVEVQFNPETLKVGYSNTMEGGDQSGGAAIQFVSKSSTKLSVELWFDASARADEDDVRRTTKKVNHFITPIRQGQGMAPPAVRFAWGSFLFEGVMDSMDETLEFFSADGRPLRAKVSISITSQDIQFHEPPPPSSGGDVPGTSPRRQAQAGDSLQQMIDRDRRRGVGAAGWQGVAIANGIENPRRLDPGTLVDLSTSISLTGGRA</sequence>
<dbReference type="InterPro" id="IPR045361">
    <property type="entry name" value="CIS_tube_prot_N"/>
</dbReference>
<evidence type="ECO:0000313" key="4">
    <source>
        <dbReference type="Proteomes" id="UP000325466"/>
    </source>
</evidence>
<comment type="caution">
    <text evidence="3">The sequence shown here is derived from an EMBL/GenBank/DDBJ whole genome shotgun (WGS) entry which is preliminary data.</text>
</comment>